<dbReference type="OrthoDB" id="6369218at2"/>
<reference evidence="2 3" key="1">
    <citation type="journal article" date="2015" name="Stand. Genomic Sci.">
        <title>Genomic Encyclopedia of Bacterial and Archaeal Type Strains, Phase III: the genomes of soil and plant-associated and newly described type strains.</title>
        <authorList>
            <person name="Whitman W.B."/>
            <person name="Woyke T."/>
            <person name="Klenk H.P."/>
            <person name="Zhou Y."/>
            <person name="Lilburn T.G."/>
            <person name="Beck B.J."/>
            <person name="De Vos P."/>
            <person name="Vandamme P."/>
            <person name="Eisen J.A."/>
            <person name="Garrity G."/>
            <person name="Hugenholtz P."/>
            <person name="Kyrpides N.C."/>
        </authorList>
    </citation>
    <scope>NUCLEOTIDE SEQUENCE [LARGE SCALE GENOMIC DNA]</scope>
    <source>
        <strain evidence="2 3">ASC-9842</strain>
    </source>
</reference>
<protein>
    <recommendedName>
        <fullName evidence="4">Glycine zipper family protein</fullName>
    </recommendedName>
</protein>
<dbReference type="AlphaFoldDB" id="A0A4Q7S336"/>
<organism evidence="2 3">
    <name type="scientific">Cupriavidus agavae</name>
    <dbReference type="NCBI Taxonomy" id="1001822"/>
    <lineage>
        <taxon>Bacteria</taxon>
        <taxon>Pseudomonadati</taxon>
        <taxon>Pseudomonadota</taxon>
        <taxon>Betaproteobacteria</taxon>
        <taxon>Burkholderiales</taxon>
        <taxon>Burkholderiaceae</taxon>
        <taxon>Cupriavidus</taxon>
    </lineage>
</organism>
<comment type="caution">
    <text evidence="2">The sequence shown here is derived from an EMBL/GenBank/DDBJ whole genome shotgun (WGS) entry which is preliminary data.</text>
</comment>
<keyword evidence="1" id="KW-0812">Transmembrane</keyword>
<evidence type="ECO:0000313" key="2">
    <source>
        <dbReference type="EMBL" id="RZT39570.1"/>
    </source>
</evidence>
<feature type="transmembrane region" description="Helical" evidence="1">
    <location>
        <begin position="69"/>
        <end position="91"/>
    </location>
</feature>
<evidence type="ECO:0000256" key="1">
    <source>
        <dbReference type="SAM" id="Phobius"/>
    </source>
</evidence>
<evidence type="ECO:0008006" key="4">
    <source>
        <dbReference type="Google" id="ProtNLM"/>
    </source>
</evidence>
<sequence length="189" mass="19817">MSTIIAGRFDTFARAETTATRLLAKGVRQDDLTMFYVNPPGQHGTYPIGGDEAVDPGARKAGKGAGRGIMIGAALGAGIGICLAAALRAWYEAPPQPWVLVLVVAFATGLGAYAGSLMGALSLTGGQRNARVRHAGVLLAAHVSNENTTLVANELRQNGAKDVERAEGQWRDGQWEDFDPLVPPVPVGR</sequence>
<evidence type="ECO:0000313" key="3">
    <source>
        <dbReference type="Proteomes" id="UP000291078"/>
    </source>
</evidence>
<dbReference type="Proteomes" id="UP000291078">
    <property type="component" value="Unassembled WGS sequence"/>
</dbReference>
<gene>
    <name evidence="2" type="ORF">EV147_2765</name>
</gene>
<keyword evidence="3" id="KW-1185">Reference proteome</keyword>
<dbReference type="EMBL" id="SGXM01000002">
    <property type="protein sequence ID" value="RZT39570.1"/>
    <property type="molecule type" value="Genomic_DNA"/>
</dbReference>
<keyword evidence="1" id="KW-0472">Membrane</keyword>
<dbReference type="RefSeq" id="WP_130391714.1">
    <property type="nucleotide sequence ID" value="NZ_SGXM01000002.1"/>
</dbReference>
<keyword evidence="1" id="KW-1133">Transmembrane helix</keyword>
<accession>A0A4Q7S336</accession>
<proteinExistence type="predicted"/>
<name>A0A4Q7S336_9BURK</name>
<feature type="transmembrane region" description="Helical" evidence="1">
    <location>
        <begin position="97"/>
        <end position="123"/>
    </location>
</feature>